<dbReference type="OrthoDB" id="3944361at2759"/>
<protein>
    <submittedName>
        <fullName evidence="3">Uncharacterized protein</fullName>
    </submittedName>
</protein>
<evidence type="ECO:0000313" key="3">
    <source>
        <dbReference type="EMBL" id="QDS68671.1"/>
    </source>
</evidence>
<feature type="compositionally biased region" description="Low complexity" evidence="1">
    <location>
        <begin position="69"/>
        <end position="83"/>
    </location>
</feature>
<feature type="compositionally biased region" description="Basic residues" evidence="1">
    <location>
        <begin position="130"/>
        <end position="153"/>
    </location>
</feature>
<organism evidence="3 4">
    <name type="scientific">Venturia effusa</name>
    <dbReference type="NCBI Taxonomy" id="50376"/>
    <lineage>
        <taxon>Eukaryota</taxon>
        <taxon>Fungi</taxon>
        <taxon>Dikarya</taxon>
        <taxon>Ascomycota</taxon>
        <taxon>Pezizomycotina</taxon>
        <taxon>Dothideomycetes</taxon>
        <taxon>Pleosporomycetidae</taxon>
        <taxon>Venturiales</taxon>
        <taxon>Venturiaceae</taxon>
        <taxon>Venturia</taxon>
    </lineage>
</organism>
<accession>A0A517KZ61</accession>
<keyword evidence="2" id="KW-0732">Signal</keyword>
<feature type="chain" id="PRO_5021778731" evidence="2">
    <location>
        <begin position="18"/>
        <end position="153"/>
    </location>
</feature>
<sequence>MRFSAVFTLGLAAFVMATPVPEAEAGVAEIEDKRSVASDLAAALPHPIEGANKVMTAVAPGNLVARQANTNETANAASSAATAKKGKKGKKAKKNAANGNAATSSANSNAANGNAANGNATNSNAAAPAKRAKKTKKTKKAKKANRMRKVRKA</sequence>
<dbReference type="AlphaFoldDB" id="A0A517KZ61"/>
<feature type="compositionally biased region" description="Low complexity" evidence="1">
    <location>
        <begin position="95"/>
        <end position="129"/>
    </location>
</feature>
<evidence type="ECO:0000313" key="4">
    <source>
        <dbReference type="Proteomes" id="UP000316270"/>
    </source>
</evidence>
<evidence type="ECO:0000256" key="1">
    <source>
        <dbReference type="SAM" id="MobiDB-lite"/>
    </source>
</evidence>
<feature type="region of interest" description="Disordered" evidence="1">
    <location>
        <begin position="69"/>
        <end position="153"/>
    </location>
</feature>
<dbReference type="Proteomes" id="UP000316270">
    <property type="component" value="Chromosome 2"/>
</dbReference>
<keyword evidence="4" id="KW-1185">Reference proteome</keyword>
<proteinExistence type="predicted"/>
<reference evidence="3 4" key="1">
    <citation type="submission" date="2019-07" db="EMBL/GenBank/DDBJ databases">
        <title>Finished genome of Venturia effusa.</title>
        <authorList>
            <person name="Young C.A."/>
            <person name="Cox M.P."/>
            <person name="Ganley A.R.D."/>
            <person name="David W.J."/>
        </authorList>
    </citation>
    <scope>NUCLEOTIDE SEQUENCE [LARGE SCALE GENOMIC DNA]</scope>
    <source>
        <strain evidence="4">albino</strain>
    </source>
</reference>
<feature type="signal peptide" evidence="2">
    <location>
        <begin position="1"/>
        <end position="17"/>
    </location>
</feature>
<gene>
    <name evidence="3" type="ORF">FKW77_002132</name>
</gene>
<evidence type="ECO:0000256" key="2">
    <source>
        <dbReference type="SAM" id="SignalP"/>
    </source>
</evidence>
<name>A0A517KZ61_9PEZI</name>
<feature type="compositionally biased region" description="Basic residues" evidence="1">
    <location>
        <begin position="84"/>
        <end position="94"/>
    </location>
</feature>
<dbReference type="EMBL" id="CP042186">
    <property type="protein sequence ID" value="QDS68671.1"/>
    <property type="molecule type" value="Genomic_DNA"/>
</dbReference>